<keyword evidence="1" id="KW-0732">Signal</keyword>
<sequence>MKLLTASAIALILSSGSVHAAEVPDSLIEKTLGITGVKHEKVTHTKYGMTYSDVSYKTQSGELLLILRLGTAEQYAFWKQAAGPAVAPVSGVGAEGFQIKKPKSLCAKSQSTAVCATPDYFLKNPKITDEHLQAIVKAAL</sequence>
<evidence type="ECO:0000313" key="3">
    <source>
        <dbReference type="Proteomes" id="UP000244892"/>
    </source>
</evidence>
<protein>
    <submittedName>
        <fullName evidence="2">Uncharacterized protein</fullName>
    </submittedName>
</protein>
<dbReference type="KEGG" id="aon:DEH84_18100"/>
<keyword evidence="3" id="KW-1185">Reference proteome</keyword>
<dbReference type="AlphaFoldDB" id="A0A2U8FWR0"/>
<gene>
    <name evidence="2" type="ORF">DEH84_18100</name>
</gene>
<dbReference type="Proteomes" id="UP000244892">
    <property type="component" value="Plasmid pTB101"/>
</dbReference>
<evidence type="ECO:0000313" key="2">
    <source>
        <dbReference type="EMBL" id="AWI55499.1"/>
    </source>
</evidence>
<name>A0A2U8FWR0_9BURK</name>
<geneLocation type="plasmid" evidence="3">
    <name>ptb101</name>
</geneLocation>
<organism evidence="2 3">
    <name type="scientific">Aquabacterium olei</name>
    <dbReference type="NCBI Taxonomy" id="1296669"/>
    <lineage>
        <taxon>Bacteria</taxon>
        <taxon>Pseudomonadati</taxon>
        <taxon>Pseudomonadota</taxon>
        <taxon>Betaproteobacteria</taxon>
        <taxon>Burkholderiales</taxon>
        <taxon>Aquabacterium</taxon>
    </lineage>
</organism>
<feature type="signal peptide" evidence="1">
    <location>
        <begin position="1"/>
        <end position="20"/>
    </location>
</feature>
<dbReference type="RefSeq" id="WP_109038609.1">
    <property type="nucleotide sequence ID" value="NZ_CP029211.1"/>
</dbReference>
<reference evidence="2 3" key="1">
    <citation type="submission" date="2018-05" db="EMBL/GenBank/DDBJ databases">
        <title>complete genome sequence of Aquabacterium olei NBRC 110486.</title>
        <authorList>
            <person name="Tang B."/>
            <person name="Chang J."/>
            <person name="Zhang L."/>
            <person name="Yang H."/>
        </authorList>
    </citation>
    <scope>NUCLEOTIDE SEQUENCE [LARGE SCALE GENOMIC DNA]</scope>
    <source>
        <strain evidence="2 3">NBRC 110486</strain>
        <plasmid evidence="3">Plasmid ptb101</plasmid>
    </source>
</reference>
<dbReference type="OrthoDB" id="9922576at2"/>
<accession>A0A2U8FWR0</accession>
<feature type="chain" id="PRO_5015873676" evidence="1">
    <location>
        <begin position="21"/>
        <end position="140"/>
    </location>
</feature>
<evidence type="ECO:0000256" key="1">
    <source>
        <dbReference type="SAM" id="SignalP"/>
    </source>
</evidence>
<proteinExistence type="predicted"/>
<dbReference type="EMBL" id="CP029211">
    <property type="protein sequence ID" value="AWI55499.1"/>
    <property type="molecule type" value="Genomic_DNA"/>
</dbReference>
<keyword evidence="2" id="KW-0614">Plasmid</keyword>